<accession>A0A381TZ24</accession>
<protein>
    <submittedName>
        <fullName evidence="1">Uncharacterized protein</fullName>
    </submittedName>
</protein>
<reference evidence="1" key="1">
    <citation type="submission" date="2018-05" db="EMBL/GenBank/DDBJ databases">
        <authorList>
            <person name="Lanie J.A."/>
            <person name="Ng W.-L."/>
            <person name="Kazmierczak K.M."/>
            <person name="Andrzejewski T.M."/>
            <person name="Davidsen T.M."/>
            <person name="Wayne K.J."/>
            <person name="Tettelin H."/>
            <person name="Glass J.I."/>
            <person name="Rusch D."/>
            <person name="Podicherti R."/>
            <person name="Tsui H.-C.T."/>
            <person name="Winkler M.E."/>
        </authorList>
    </citation>
    <scope>NUCLEOTIDE SEQUENCE</scope>
</reference>
<proteinExistence type="predicted"/>
<name>A0A381TZ24_9ZZZZ</name>
<dbReference type="EMBL" id="UINC01005342">
    <property type="protein sequence ID" value="SVA20711.1"/>
    <property type="molecule type" value="Genomic_DNA"/>
</dbReference>
<evidence type="ECO:0000313" key="1">
    <source>
        <dbReference type="EMBL" id="SVA20711.1"/>
    </source>
</evidence>
<gene>
    <name evidence="1" type="ORF">METZ01_LOCUS73565</name>
</gene>
<sequence length="273" mass="31539">MNSRKQFGIDIINDCLLDDCYLTQKCIDCCNKEGRKYIAKYTPSVEILLQVIEQSSEKGLIKPNNIVTSSGSVLVMIFDDFVLKLYQSSSTWNKVVDILERTYECPYVINMRNFVSIENGNKDSCYLEFNLASYFRNQVKIHAIVTDKLNPIVTYSPSDIRTLKLEYTEVFKLFQEIGIALDCIKESGFSQGDCTFDNIGRIGDKFVLFDFNCVRSNLRIDDDIAFLIKSARFNLKKEGKKITDFLNYVSSSKYPKFFLSKISEYCEEYDIKI</sequence>
<organism evidence="1">
    <name type="scientific">marine metagenome</name>
    <dbReference type="NCBI Taxonomy" id="408172"/>
    <lineage>
        <taxon>unclassified sequences</taxon>
        <taxon>metagenomes</taxon>
        <taxon>ecological metagenomes</taxon>
    </lineage>
</organism>
<dbReference type="AlphaFoldDB" id="A0A381TZ24"/>